<dbReference type="SUPFAM" id="SSF56747">
    <property type="entry name" value="Prim-pol domain"/>
    <property type="match status" value="1"/>
</dbReference>
<dbReference type="Proteomes" id="UP000001844">
    <property type="component" value="Chromosome"/>
</dbReference>
<dbReference type="InterPro" id="IPR014820">
    <property type="entry name" value="PriCT_1"/>
</dbReference>
<dbReference type="PANTHER" id="PTHR35372">
    <property type="entry name" value="ATP BINDING PROTEIN-RELATED"/>
    <property type="match status" value="1"/>
</dbReference>
<dbReference type="OrthoDB" id="784829at2"/>
<dbReference type="SMART" id="SM00942">
    <property type="entry name" value="PriCT_1"/>
    <property type="match status" value="1"/>
</dbReference>
<feature type="domain" description="SF3 helicase" evidence="4">
    <location>
        <begin position="414"/>
        <end position="577"/>
    </location>
</feature>
<dbReference type="InterPro" id="IPR027417">
    <property type="entry name" value="P-loop_NTPase"/>
</dbReference>
<dbReference type="GO" id="GO:0016787">
    <property type="term" value="F:hydrolase activity"/>
    <property type="evidence" value="ECO:0007669"/>
    <property type="project" value="UniProtKB-KW"/>
</dbReference>
<dbReference type="InterPro" id="IPR006500">
    <property type="entry name" value="Helicase_put_C_phage/plasmid"/>
</dbReference>
<dbReference type="Gene3D" id="3.40.50.300">
    <property type="entry name" value="P-loop containing nucleotide triphosphate hydrolases"/>
    <property type="match status" value="1"/>
</dbReference>
<dbReference type="SUPFAM" id="SSF52540">
    <property type="entry name" value="P-loop containing nucleoside triphosphate hydrolases"/>
    <property type="match status" value="1"/>
</dbReference>
<evidence type="ECO:0000256" key="3">
    <source>
        <dbReference type="ARBA" id="ARBA00022840"/>
    </source>
</evidence>
<dbReference type="InterPro" id="IPR015330">
    <property type="entry name" value="DNA_primase/pol_bifunc_N"/>
</dbReference>
<dbReference type="Gene3D" id="3.30.720.160">
    <property type="entry name" value="Bifunctional DNA primase/polymerase, N-terminal"/>
    <property type="match status" value="1"/>
</dbReference>
<sequence>MDTKLSHAITYAQQGYRLLPVTPNGKVPLLKEWTKKATRDPAILEDYWRRWPKANIGLATGEDSGCFVLDVDVKKGAPGEQSLEELESEYGVLPETLKAKTPSGGFHYFFQHPGGRLGNRANFRPGLDIRGDGGYVLVAPSVVEGKAYNWLNEGTPPAEAPDWLLELLHEGPKPTVPGGAAQALKGVAEGQRNDSVFRYAASLLHRGLRYEEAQTLIGKAAGKCNPPLPEDEALRCLDSAYGRYSPTPQRPLTELGNAERLVDRFGEVVRYLPAYHHWLLWNGTHWQISEKGEIEQLVHAVVRGIKVEADAETDTTRKENLIKHGRNSERKTAISNMLSLAATLEGIALAPHQLDADPYAFGVENGVVDLRTGQLRPPNTVDYLTKFGHVGFQPGAQCPRWEHFVLEVMGGDKDLVSFLQRAVGATLVGGNSDQVIFILHGGGANGKSTLLRIIQTLMGSYARAAGNALFTVNRFQNQGGPREDIVRLKDARMVLTSELGEGEILNEDLVKRMTGDDTLTGRVPYGKASIEFRPQFTPWMATNHKPIIRGDDHAIWRRVKLIPFEQTFAGKKQDKGLSHALLQELPGILNWAIQGCLAWQKGGLTPPQVVEEATREYRSEMDLLGEWLEERCVQGAEHKAKNADLYQDYLDWSEAQYGIRGKKHCLDPRVFGRKLAAKGFTRIKIQGGRGFQGIACKNVDPGGRSFFRNARKEAA</sequence>
<dbReference type="KEGG" id="nhl:Nhal_1031"/>
<dbReference type="CDD" id="cd04859">
    <property type="entry name" value="Prim_Pol"/>
    <property type="match status" value="1"/>
</dbReference>
<proteinExistence type="predicted"/>
<keyword evidence="3" id="KW-0067">ATP-binding</keyword>
<dbReference type="PROSITE" id="PS51206">
    <property type="entry name" value="SF3_HELICASE_1"/>
    <property type="match status" value="1"/>
</dbReference>
<dbReference type="InterPro" id="IPR014818">
    <property type="entry name" value="Phage/plasmid_primase_P4_C"/>
</dbReference>
<evidence type="ECO:0000313" key="5">
    <source>
        <dbReference type="EMBL" id="ADE14204.1"/>
    </source>
</evidence>
<dbReference type="InterPro" id="IPR014015">
    <property type="entry name" value="Helicase_SF3_DNA-vir"/>
</dbReference>
<protein>
    <submittedName>
        <fullName evidence="5">Phage/plasmid primase, P4 family</fullName>
    </submittedName>
</protein>
<dbReference type="SMART" id="SM00885">
    <property type="entry name" value="D5_N"/>
    <property type="match status" value="1"/>
</dbReference>
<dbReference type="AlphaFoldDB" id="D5BYZ1"/>
<accession>D5BYZ1</accession>
<evidence type="ECO:0000313" key="6">
    <source>
        <dbReference type="Proteomes" id="UP000001844"/>
    </source>
</evidence>
<evidence type="ECO:0000256" key="2">
    <source>
        <dbReference type="ARBA" id="ARBA00022801"/>
    </source>
</evidence>
<dbReference type="PANTHER" id="PTHR35372:SF2">
    <property type="entry name" value="SF3 HELICASE DOMAIN-CONTAINING PROTEIN"/>
    <property type="match status" value="1"/>
</dbReference>
<evidence type="ECO:0000256" key="1">
    <source>
        <dbReference type="ARBA" id="ARBA00022741"/>
    </source>
</evidence>
<keyword evidence="6" id="KW-1185">Reference proteome</keyword>
<organism evidence="5 6">
    <name type="scientific">Nitrosococcus halophilus (strain Nc4)</name>
    <dbReference type="NCBI Taxonomy" id="472759"/>
    <lineage>
        <taxon>Bacteria</taxon>
        <taxon>Pseudomonadati</taxon>
        <taxon>Pseudomonadota</taxon>
        <taxon>Gammaproteobacteria</taxon>
        <taxon>Chromatiales</taxon>
        <taxon>Chromatiaceae</taxon>
        <taxon>Nitrosococcus</taxon>
    </lineage>
</organism>
<name>D5BYZ1_NITHN</name>
<dbReference type="NCBIfam" id="TIGR01613">
    <property type="entry name" value="primase_Cterm"/>
    <property type="match status" value="1"/>
</dbReference>
<dbReference type="eggNOG" id="COG3378">
    <property type="taxonomic scope" value="Bacteria"/>
</dbReference>
<dbReference type="InterPro" id="IPR051620">
    <property type="entry name" value="ORF904-like_C"/>
</dbReference>
<keyword evidence="2" id="KW-0378">Hydrolase</keyword>
<dbReference type="RefSeq" id="WP_013032096.1">
    <property type="nucleotide sequence ID" value="NC_013960.1"/>
</dbReference>
<dbReference type="EMBL" id="CP001798">
    <property type="protein sequence ID" value="ADE14204.1"/>
    <property type="molecule type" value="Genomic_DNA"/>
</dbReference>
<evidence type="ECO:0000259" key="4">
    <source>
        <dbReference type="PROSITE" id="PS51206"/>
    </source>
</evidence>
<keyword evidence="1" id="KW-0547">Nucleotide-binding</keyword>
<reference evidence="6" key="1">
    <citation type="submission" date="2010-04" db="EMBL/GenBank/DDBJ databases">
        <title>Complete genome sequence of Nitrosococcus halophilus Nc4, a salt-adapted, aerobic obligate ammonia-oxidizing sulfur purple bacterium.</title>
        <authorList>
            <consortium name="US DOE Joint Genome Institute"/>
            <person name="Campbell M.A."/>
            <person name="Malfatti S.A."/>
            <person name="Chain P.S.G."/>
            <person name="Heidelberg J.F."/>
            <person name="Ward B.B."/>
            <person name="Klotz M.G."/>
        </authorList>
    </citation>
    <scope>NUCLEOTIDE SEQUENCE [LARGE SCALE GENOMIC DNA]</scope>
    <source>
        <strain evidence="6">Nc4</strain>
    </source>
</reference>
<dbReference type="GO" id="GO:0005524">
    <property type="term" value="F:ATP binding"/>
    <property type="evidence" value="ECO:0007669"/>
    <property type="project" value="UniProtKB-KW"/>
</dbReference>
<dbReference type="Pfam" id="PF08706">
    <property type="entry name" value="D5_N"/>
    <property type="match status" value="1"/>
</dbReference>
<dbReference type="Pfam" id="PF09250">
    <property type="entry name" value="Prim-Pol"/>
    <property type="match status" value="1"/>
</dbReference>
<dbReference type="Pfam" id="PF08708">
    <property type="entry name" value="PriCT_1"/>
    <property type="match status" value="1"/>
</dbReference>
<dbReference type="STRING" id="472759.Nhal_1031"/>
<dbReference type="HOGENOM" id="CLU_018483_1_2_6"/>
<gene>
    <name evidence="5" type="ordered locus">Nhal_1031</name>
</gene>
<dbReference type="SMART" id="SM00943">
    <property type="entry name" value="Prim-Pol"/>
    <property type="match status" value="1"/>
</dbReference>